<gene>
    <name evidence="2" type="ORF">HP555_01430</name>
</gene>
<dbReference type="RefSeq" id="WP_199263445.1">
    <property type="nucleotide sequence ID" value="NZ_CP054140.1"/>
</dbReference>
<proteinExistence type="predicted"/>
<keyword evidence="3" id="KW-1185">Reference proteome</keyword>
<feature type="region of interest" description="Disordered" evidence="1">
    <location>
        <begin position="30"/>
        <end position="54"/>
    </location>
</feature>
<dbReference type="AlphaFoldDB" id="A0A7T5VBA7"/>
<reference evidence="2 3" key="1">
    <citation type="submission" date="2020-05" db="EMBL/GenBank/DDBJ databases">
        <title>Complete genome of Desulfobulbus oligotrophicus.</title>
        <authorList>
            <person name="Podar M."/>
        </authorList>
    </citation>
    <scope>NUCLEOTIDE SEQUENCE [LARGE SCALE GENOMIC DNA]</scope>
    <source>
        <strain evidence="2 3">Prop6</strain>
    </source>
</reference>
<dbReference type="KEGG" id="dog:HP555_01430"/>
<accession>A0A7T5VBA7</accession>
<evidence type="ECO:0000313" key="3">
    <source>
        <dbReference type="Proteomes" id="UP000596092"/>
    </source>
</evidence>
<evidence type="ECO:0000313" key="2">
    <source>
        <dbReference type="EMBL" id="QQG64614.1"/>
    </source>
</evidence>
<evidence type="ECO:0000256" key="1">
    <source>
        <dbReference type="SAM" id="MobiDB-lite"/>
    </source>
</evidence>
<dbReference type="EMBL" id="CP054140">
    <property type="protein sequence ID" value="QQG64614.1"/>
    <property type="molecule type" value="Genomic_DNA"/>
</dbReference>
<name>A0A7T5VBA7_9BACT</name>
<protein>
    <submittedName>
        <fullName evidence="2">Uncharacterized protein</fullName>
    </submittedName>
</protein>
<dbReference type="Proteomes" id="UP000596092">
    <property type="component" value="Chromosome"/>
</dbReference>
<sequence length="54" mass="5846">MNKTELIDKVAKRSGLGNLDKLLSGKSATTNAQRWAQHGAENGKKNEAETFSSI</sequence>
<organism evidence="2 3">
    <name type="scientific">Desulfobulbus oligotrophicus</name>
    <dbReference type="NCBI Taxonomy" id="1909699"/>
    <lineage>
        <taxon>Bacteria</taxon>
        <taxon>Pseudomonadati</taxon>
        <taxon>Thermodesulfobacteriota</taxon>
        <taxon>Desulfobulbia</taxon>
        <taxon>Desulfobulbales</taxon>
        <taxon>Desulfobulbaceae</taxon>
        <taxon>Desulfobulbus</taxon>
    </lineage>
</organism>